<dbReference type="Proteomes" id="UP000694892">
    <property type="component" value="Unassembled WGS sequence"/>
</dbReference>
<organism evidence="2">
    <name type="scientific">Xenopus laevis</name>
    <name type="common">African clawed frog</name>
    <dbReference type="NCBI Taxonomy" id="8355"/>
    <lineage>
        <taxon>Eukaryota</taxon>
        <taxon>Metazoa</taxon>
        <taxon>Chordata</taxon>
        <taxon>Craniata</taxon>
        <taxon>Vertebrata</taxon>
        <taxon>Euteleostomi</taxon>
        <taxon>Amphibia</taxon>
        <taxon>Batrachia</taxon>
        <taxon>Anura</taxon>
        <taxon>Pipoidea</taxon>
        <taxon>Pipidae</taxon>
        <taxon>Xenopodinae</taxon>
        <taxon>Xenopus</taxon>
        <taxon>Xenopus</taxon>
    </lineage>
</organism>
<proteinExistence type="predicted"/>
<evidence type="ECO:0000256" key="1">
    <source>
        <dbReference type="SAM" id="SignalP"/>
    </source>
</evidence>
<feature type="signal peptide" evidence="1">
    <location>
        <begin position="1"/>
        <end position="21"/>
    </location>
</feature>
<dbReference type="EMBL" id="KV529315">
    <property type="protein sequence ID" value="OCT55175.1"/>
    <property type="molecule type" value="Genomic_DNA"/>
</dbReference>
<accession>A0A974GY19</accession>
<feature type="chain" id="PRO_5037952971" evidence="1">
    <location>
        <begin position="22"/>
        <end position="77"/>
    </location>
</feature>
<keyword evidence="1" id="KW-0732">Signal</keyword>
<dbReference type="AlphaFoldDB" id="A0A974GY19"/>
<protein>
    <submittedName>
        <fullName evidence="2">Uncharacterized protein</fullName>
    </submittedName>
</protein>
<evidence type="ECO:0000313" key="2">
    <source>
        <dbReference type="EMBL" id="OCT55175.1"/>
    </source>
</evidence>
<name>A0A974GY19_XENLA</name>
<gene>
    <name evidence="2" type="ORF">XELAEV_18004102mg</name>
</gene>
<sequence>MSSNNEHWQFSIPLIVTWTMALPISPEEGLGCRFSDRSCRATHQWTLTSAIEHFLQSPESVLNDTCLPPSVGQPSRV</sequence>
<reference evidence="2" key="1">
    <citation type="submission" date="2016-05" db="EMBL/GenBank/DDBJ databases">
        <title>WGS assembly of Xenopus laevis.</title>
        <authorList>
            <person name="Session A."/>
            <person name="Uno Y."/>
            <person name="Kwon T."/>
            <person name="Chapman J."/>
            <person name="Toyoda A."/>
            <person name="Takahashi S."/>
            <person name="Fukui A."/>
            <person name="Hikosaka A."/>
            <person name="Putnam N."/>
            <person name="Stites J."/>
            <person name="Van Heeringen S."/>
            <person name="Quigley I."/>
            <person name="Heinz S."/>
            <person name="Hellsten U."/>
            <person name="Lyons J."/>
            <person name="Suzuki A."/>
            <person name="Kondo M."/>
            <person name="Ogino H."/>
            <person name="Ochi H."/>
            <person name="Bogdanovic O."/>
            <person name="Lister R."/>
            <person name="Georgiou G."/>
            <person name="Paranjpe S."/>
            <person name="Van Kruijsbergen I."/>
            <person name="Mozaffari S."/>
            <person name="Shu S."/>
            <person name="Schmutz J."/>
            <person name="Jenkins J."/>
            <person name="Grimwood J."/>
            <person name="Carlson J."/>
            <person name="Mitros T."/>
            <person name="Simakov O."/>
            <person name="Heald R."/>
            <person name="Miller K."/>
            <person name="Haudenschild C."/>
            <person name="Kuroki Y."/>
            <person name="Tanaka T."/>
            <person name="Michiue T."/>
            <person name="Watanabe M."/>
            <person name="Kinoshita T."/>
            <person name="Ohta Y."/>
            <person name="Mawaribuchi S."/>
            <person name="Suzuki Y."/>
            <person name="Haramoto Y."/>
            <person name="Yamamoto T."/>
            <person name="Takagi C."/>
            <person name="Kitzman J."/>
            <person name="Shendure J."/>
            <person name="Nakayama T."/>
            <person name="Izutsu Y."/>
            <person name="Robert J."/>
            <person name="Dichmann D."/>
            <person name="Flajnik M."/>
            <person name="Houston D."/>
            <person name="Marcotte E."/>
            <person name="Wallingford J."/>
            <person name="Ito Y."/>
            <person name="Asashima M."/>
            <person name="Ueno N."/>
            <person name="Matsuda Y."/>
            <person name="Jan Veenstra G."/>
            <person name="Fujiyama A."/>
            <person name="Harland R."/>
            <person name="Taira M."/>
            <person name="Rokhsar D.S."/>
        </authorList>
    </citation>
    <scope>NUCLEOTIDE SEQUENCE</scope>
    <source>
        <strain evidence="2">J</strain>
        <tissue evidence="2">Blood</tissue>
    </source>
</reference>